<reference evidence="6" key="1">
    <citation type="journal article" date="2005" name="Environ. Microbiol.">
        <title>Genetic and functional properties of uncultivated thermophilic crenarchaeotes from a subsurface gold mine as revealed by analysis of genome fragments.</title>
        <authorList>
            <person name="Nunoura T."/>
            <person name="Hirayama H."/>
            <person name="Takami H."/>
            <person name="Oida H."/>
            <person name="Nishi S."/>
            <person name="Shimamura S."/>
            <person name="Suzuki Y."/>
            <person name="Inagaki F."/>
            <person name="Takai K."/>
            <person name="Nealson K.H."/>
            <person name="Horikoshi K."/>
        </authorList>
    </citation>
    <scope>NUCLEOTIDE SEQUENCE</scope>
</reference>
<evidence type="ECO:0000256" key="4">
    <source>
        <dbReference type="ARBA" id="ARBA00022825"/>
    </source>
</evidence>
<dbReference type="GO" id="GO:0006508">
    <property type="term" value="P:proteolysis"/>
    <property type="evidence" value="ECO:0007669"/>
    <property type="project" value="UniProtKB-KW"/>
</dbReference>
<evidence type="ECO:0000256" key="2">
    <source>
        <dbReference type="ARBA" id="ARBA00022670"/>
    </source>
</evidence>
<sequence>MRGRRVLLVIAILVALYVIWVAAQQIAFSMRPKVALVRLSGAISESVDTGLFGGGGITPAQVEGFLKRAERDLSVKALVLRIDSPGGTVAASQAIAEGIKKFKEKTKKPVVVSMGDVAASGGYYISLYADKIIAHPGTTTGSIGVIALLFSIEDLLKNLGIQPEIFKSGKYKDLFRGLRPLSDEERALLQQYVDEFYEQFVNAVAEGRRLPVEKVRELATGQPYTGTQALQLGLIDQLGSLEDAVQAARDLAGVPEAEVIEYRPPAPGLLDLLFGRGGATNTVLSELKPELVYLLRALEGWHAVPRY</sequence>
<protein>
    <submittedName>
        <fullName evidence="6">Protease IV</fullName>
    </submittedName>
</protein>
<dbReference type="InterPro" id="IPR047272">
    <property type="entry name" value="S49_SppA_C"/>
</dbReference>
<feature type="domain" description="Peptidase S49" evidence="5">
    <location>
        <begin position="104"/>
        <end position="254"/>
    </location>
</feature>
<dbReference type="InterPro" id="IPR029045">
    <property type="entry name" value="ClpP/crotonase-like_dom_sf"/>
</dbReference>
<evidence type="ECO:0000256" key="1">
    <source>
        <dbReference type="ARBA" id="ARBA00008683"/>
    </source>
</evidence>
<comment type="similarity">
    <text evidence="1">Belongs to the peptidase S49 family.</text>
</comment>
<dbReference type="SUPFAM" id="SSF52096">
    <property type="entry name" value="ClpP/crotonase"/>
    <property type="match status" value="1"/>
</dbReference>
<evidence type="ECO:0000313" key="6">
    <source>
        <dbReference type="EMBL" id="BAL59118.1"/>
    </source>
</evidence>
<organism evidence="6">
    <name type="scientific">Acetithermum autotrophicum</name>
    <dbReference type="NCBI Taxonomy" id="1446466"/>
    <lineage>
        <taxon>Bacteria</taxon>
        <taxon>Candidatus Bipolaricaulota</taxon>
        <taxon>Candidatus Acetithermum</taxon>
    </lineage>
</organism>
<dbReference type="PANTHER" id="PTHR42987">
    <property type="entry name" value="PEPTIDASE S49"/>
    <property type="match status" value="1"/>
</dbReference>
<dbReference type="NCBIfam" id="TIGR00706">
    <property type="entry name" value="SppA_dom"/>
    <property type="match status" value="1"/>
</dbReference>
<dbReference type="PANTHER" id="PTHR42987:SF4">
    <property type="entry name" value="PROTEASE SOHB-RELATED"/>
    <property type="match status" value="1"/>
</dbReference>
<dbReference type="InterPro" id="IPR004635">
    <property type="entry name" value="Pept_S49_SppA"/>
</dbReference>
<evidence type="ECO:0000259" key="5">
    <source>
        <dbReference type="Pfam" id="PF01343"/>
    </source>
</evidence>
<accession>H5SSI2</accession>
<keyword evidence="3" id="KW-0378">Hydrolase</keyword>
<dbReference type="GO" id="GO:0008236">
    <property type="term" value="F:serine-type peptidase activity"/>
    <property type="evidence" value="ECO:0007669"/>
    <property type="project" value="UniProtKB-KW"/>
</dbReference>
<name>H5SSI2_ACEAU</name>
<keyword evidence="2 6" id="KW-0645">Protease</keyword>
<keyword evidence="4" id="KW-0720">Serine protease</keyword>
<proteinExistence type="inferred from homology"/>
<dbReference type="Gene3D" id="6.20.330.10">
    <property type="match status" value="1"/>
</dbReference>
<evidence type="ECO:0000256" key="3">
    <source>
        <dbReference type="ARBA" id="ARBA00022801"/>
    </source>
</evidence>
<dbReference type="EMBL" id="AP011802">
    <property type="protein sequence ID" value="BAL59118.1"/>
    <property type="molecule type" value="Genomic_DNA"/>
</dbReference>
<gene>
    <name evidence="6" type="ORF">HGMM_OP3C273</name>
</gene>
<dbReference type="Gene3D" id="3.90.226.10">
    <property type="entry name" value="2-enoyl-CoA Hydratase, Chain A, domain 1"/>
    <property type="match status" value="1"/>
</dbReference>
<dbReference type="AlphaFoldDB" id="H5SSI2"/>
<dbReference type="CDD" id="cd07023">
    <property type="entry name" value="S49_Sppa_N_C"/>
    <property type="match status" value="1"/>
</dbReference>
<reference evidence="6" key="2">
    <citation type="journal article" date="2012" name="PLoS ONE">
        <title>A Deeply Branching Thermophilic Bacterium with an Ancient Acetyl-CoA Pathway Dominates a Subsurface Ecosystem.</title>
        <authorList>
            <person name="Takami H."/>
            <person name="Noguchi H."/>
            <person name="Takaki Y."/>
            <person name="Uchiyama I."/>
            <person name="Toyoda A."/>
            <person name="Nishi S."/>
            <person name="Chee G.-J."/>
            <person name="Arai W."/>
            <person name="Nunoura T."/>
            <person name="Itoh T."/>
            <person name="Hattori M."/>
            <person name="Takai K."/>
        </authorList>
    </citation>
    <scope>NUCLEOTIDE SEQUENCE</scope>
</reference>
<dbReference type="InterPro" id="IPR002142">
    <property type="entry name" value="Peptidase_S49"/>
</dbReference>
<dbReference type="Pfam" id="PF01343">
    <property type="entry name" value="Peptidase_S49"/>
    <property type="match status" value="1"/>
</dbReference>